<dbReference type="EMBL" id="JBJXBP010000003">
    <property type="protein sequence ID" value="KAL3838982.1"/>
    <property type="molecule type" value="Genomic_DNA"/>
</dbReference>
<dbReference type="PANTHER" id="PTHR44329">
    <property type="entry name" value="SERINE/THREONINE-PROTEIN KINASE TNNI3K-RELATED"/>
    <property type="match status" value="1"/>
</dbReference>
<organism evidence="3 4">
    <name type="scientific">Penstemon smallii</name>
    <dbReference type="NCBI Taxonomy" id="265156"/>
    <lineage>
        <taxon>Eukaryota</taxon>
        <taxon>Viridiplantae</taxon>
        <taxon>Streptophyta</taxon>
        <taxon>Embryophyta</taxon>
        <taxon>Tracheophyta</taxon>
        <taxon>Spermatophyta</taxon>
        <taxon>Magnoliopsida</taxon>
        <taxon>eudicotyledons</taxon>
        <taxon>Gunneridae</taxon>
        <taxon>Pentapetalae</taxon>
        <taxon>asterids</taxon>
        <taxon>lamiids</taxon>
        <taxon>Lamiales</taxon>
        <taxon>Plantaginaceae</taxon>
        <taxon>Cheloneae</taxon>
        <taxon>Penstemon</taxon>
    </lineage>
</organism>
<proteinExistence type="predicted"/>
<accession>A0ABD3TPF7</accession>
<dbReference type="Proteomes" id="UP001634393">
    <property type="component" value="Unassembled WGS sequence"/>
</dbReference>
<sequence length="86" mass="9494">MNPMQVVGAVGFQHRRLDIPDNMDPIVADIIKKCWQTDPKLRPSFAEIMAALKPLQKTIASSQIPRPVSSNRGLVNLEDQGGARKS</sequence>
<comment type="caution">
    <text evidence="3">The sequence shown here is derived from an EMBL/GenBank/DDBJ whole genome shotgun (WGS) entry which is preliminary data.</text>
</comment>
<dbReference type="InterPro" id="IPR051681">
    <property type="entry name" value="Ser/Thr_Kinases-Pseudokinases"/>
</dbReference>
<gene>
    <name evidence="3" type="ORF">ACJIZ3_023573</name>
</gene>
<evidence type="ECO:0000259" key="2">
    <source>
        <dbReference type="Pfam" id="PF07714"/>
    </source>
</evidence>
<protein>
    <recommendedName>
        <fullName evidence="2">Serine-threonine/tyrosine-protein kinase catalytic domain-containing protein</fullName>
    </recommendedName>
</protein>
<name>A0ABD3TPF7_9LAMI</name>
<evidence type="ECO:0000313" key="4">
    <source>
        <dbReference type="Proteomes" id="UP001634393"/>
    </source>
</evidence>
<dbReference type="InterPro" id="IPR001245">
    <property type="entry name" value="Ser-Thr/Tyr_kinase_cat_dom"/>
</dbReference>
<feature type="compositionally biased region" description="Polar residues" evidence="1">
    <location>
        <begin position="61"/>
        <end position="73"/>
    </location>
</feature>
<dbReference type="InterPro" id="IPR011009">
    <property type="entry name" value="Kinase-like_dom_sf"/>
</dbReference>
<dbReference type="AlphaFoldDB" id="A0ABD3TPF7"/>
<dbReference type="PANTHER" id="PTHR44329:SF146">
    <property type="entry name" value="SERINE_THREONINE-PROTEIN KINASE SIS8-RELATED"/>
    <property type="match status" value="1"/>
</dbReference>
<dbReference type="SUPFAM" id="SSF56112">
    <property type="entry name" value="Protein kinase-like (PK-like)"/>
    <property type="match status" value="1"/>
</dbReference>
<keyword evidence="4" id="KW-1185">Reference proteome</keyword>
<feature type="domain" description="Serine-threonine/tyrosine-protein kinase catalytic" evidence="2">
    <location>
        <begin position="3"/>
        <end position="52"/>
    </location>
</feature>
<evidence type="ECO:0000256" key="1">
    <source>
        <dbReference type="SAM" id="MobiDB-lite"/>
    </source>
</evidence>
<dbReference type="Pfam" id="PF07714">
    <property type="entry name" value="PK_Tyr_Ser-Thr"/>
    <property type="match status" value="1"/>
</dbReference>
<dbReference type="Gene3D" id="1.10.510.10">
    <property type="entry name" value="Transferase(Phosphotransferase) domain 1"/>
    <property type="match status" value="1"/>
</dbReference>
<evidence type="ECO:0000313" key="3">
    <source>
        <dbReference type="EMBL" id="KAL3838982.1"/>
    </source>
</evidence>
<reference evidence="3 4" key="1">
    <citation type="submission" date="2024-12" db="EMBL/GenBank/DDBJ databases">
        <title>The unique morphological basis and parallel evolutionary history of personate flowers in Penstemon.</title>
        <authorList>
            <person name="Depatie T.H."/>
            <person name="Wessinger C.A."/>
        </authorList>
    </citation>
    <scope>NUCLEOTIDE SEQUENCE [LARGE SCALE GENOMIC DNA]</scope>
    <source>
        <strain evidence="3">WTNN_2</strain>
        <tissue evidence="3">Leaf</tissue>
    </source>
</reference>
<feature type="region of interest" description="Disordered" evidence="1">
    <location>
        <begin position="61"/>
        <end position="86"/>
    </location>
</feature>